<gene>
    <name evidence="2" type="ORF">EIN_164050</name>
</gene>
<accession>A0A0A1U4D2</accession>
<name>A0A0A1U4D2_ENTIV</name>
<dbReference type="KEGG" id="eiv:EIN_164050"/>
<dbReference type="GeneID" id="14888034"/>
<keyword evidence="3" id="KW-1185">Reference proteome</keyword>
<proteinExistence type="predicted"/>
<dbReference type="OrthoDB" id="30535at2759"/>
<feature type="region of interest" description="Disordered" evidence="1">
    <location>
        <begin position="465"/>
        <end position="499"/>
    </location>
</feature>
<feature type="region of interest" description="Disordered" evidence="1">
    <location>
        <begin position="1"/>
        <end position="24"/>
    </location>
</feature>
<sequence length="686" mass="80177">MDKKAEREREKYEKDRKEWQEKEKKLKEEISSLKKNKKTSFFGKKDDSANEAEKAQLVNEVQEQMAEEYRTKFDTMKENTRMMLDQNTQLEEKLKKKDELIDQLQRSMATKGVNWEAVKTSLEQKIDTTTQTIQTETLKKITKENSDPLTGTINADAEKIVATLQNILPEIIAQIRKVVISNLENGRNESDEQSKVTELTEKIVKMENEKIGKILITKNEIEELKMNIDAFDGKEKNYKETIDKLQKTIADNEALYKANIESEIEKARNDAIEKAKSESEEKWKNENDELKQKEITLRDMLDKNNLENEKNKKQLESDNALMSEQKVALQVELSDLKNEYQDLQKRNEELESGKKLAQNIENEMNDLRTQKQTTELRVEELQSQNDYLSGADEENKNKIREMQAKIDEEEMKNQKNEIVMTDLNNKNQTLRNENELLMKQKTEMETKNAEIEKIVTEMVEEKKRNNLERESQEKEMRSEIERLQKESADKTRENKEVQQKMKENEEVMMKRVVEMNNSKSESVMKYQMEIDGLKKDLLDAKKDKEAILEANMKYAVLLSASRAAEERNLKEKTEKKNASKYTSIDKTKTPKAVGEEQVMVLGEKIGELQMEKAGYLQHIEELEMGMIKKEEELMMWKGQTVGQYLRSTFGKAMNQKGVKDVAAQFQNVLQEVVTENLSLRLLFVLF</sequence>
<evidence type="ECO:0000256" key="1">
    <source>
        <dbReference type="SAM" id="MobiDB-lite"/>
    </source>
</evidence>
<dbReference type="EMBL" id="KB206683">
    <property type="protein sequence ID" value="ELP89025.1"/>
    <property type="molecule type" value="Genomic_DNA"/>
</dbReference>
<dbReference type="RefSeq" id="XP_004255796.1">
    <property type="nucleotide sequence ID" value="XM_004255748.1"/>
</dbReference>
<dbReference type="Proteomes" id="UP000014680">
    <property type="component" value="Unassembled WGS sequence"/>
</dbReference>
<protein>
    <submittedName>
        <fullName evidence="2">Cytoskeletal protein Sojo, putative</fullName>
    </submittedName>
</protein>
<reference evidence="2 3" key="1">
    <citation type="submission" date="2012-10" db="EMBL/GenBank/DDBJ databases">
        <authorList>
            <person name="Zafar N."/>
            <person name="Inman J."/>
            <person name="Hall N."/>
            <person name="Lorenzi H."/>
            <person name="Caler E."/>
        </authorList>
    </citation>
    <scope>NUCLEOTIDE SEQUENCE [LARGE SCALE GENOMIC DNA]</scope>
    <source>
        <strain evidence="2 3">IP1</strain>
    </source>
</reference>
<dbReference type="VEuPathDB" id="AmoebaDB:EIN_164050"/>
<organism evidence="2 3">
    <name type="scientific">Entamoeba invadens IP1</name>
    <dbReference type="NCBI Taxonomy" id="370355"/>
    <lineage>
        <taxon>Eukaryota</taxon>
        <taxon>Amoebozoa</taxon>
        <taxon>Evosea</taxon>
        <taxon>Archamoebae</taxon>
        <taxon>Mastigamoebida</taxon>
        <taxon>Entamoebidae</taxon>
        <taxon>Entamoeba</taxon>
    </lineage>
</organism>
<dbReference type="AlphaFoldDB" id="A0A0A1U4D2"/>
<evidence type="ECO:0000313" key="2">
    <source>
        <dbReference type="EMBL" id="ELP89025.1"/>
    </source>
</evidence>
<evidence type="ECO:0000313" key="3">
    <source>
        <dbReference type="Proteomes" id="UP000014680"/>
    </source>
</evidence>